<evidence type="ECO:0000313" key="1">
    <source>
        <dbReference type="EMBL" id="GGY16600.1"/>
    </source>
</evidence>
<name>A0ABQ2ZI46_9ACTN</name>
<comment type="caution">
    <text evidence="1">The sequence shown here is derived from an EMBL/GenBank/DDBJ whole genome shotgun (WGS) entry which is preliminary data.</text>
</comment>
<dbReference type="PANTHER" id="PTHR33973">
    <property type="entry name" value="OS07G0153300 PROTEIN"/>
    <property type="match status" value="1"/>
</dbReference>
<dbReference type="RefSeq" id="WP_373300092.1">
    <property type="nucleotide sequence ID" value="NZ_BMUU01000001.1"/>
</dbReference>
<organism evidence="1 2">
    <name type="scientific">Streptomyces xanthochromogenes</name>
    <dbReference type="NCBI Taxonomy" id="67384"/>
    <lineage>
        <taxon>Bacteria</taxon>
        <taxon>Bacillati</taxon>
        <taxon>Actinomycetota</taxon>
        <taxon>Actinomycetes</taxon>
        <taxon>Kitasatosporales</taxon>
        <taxon>Streptomycetaceae</taxon>
        <taxon>Streptomyces</taxon>
    </lineage>
</organism>
<keyword evidence="2" id="KW-1185">Reference proteome</keyword>
<reference evidence="2" key="1">
    <citation type="journal article" date="2019" name="Int. J. Syst. Evol. Microbiol.">
        <title>The Global Catalogue of Microorganisms (GCM) 10K type strain sequencing project: providing services to taxonomists for standard genome sequencing and annotation.</title>
        <authorList>
            <consortium name="The Broad Institute Genomics Platform"/>
            <consortium name="The Broad Institute Genome Sequencing Center for Infectious Disease"/>
            <person name="Wu L."/>
            <person name="Ma J."/>
        </authorList>
    </citation>
    <scope>NUCLEOTIDE SEQUENCE [LARGE SCALE GENOMIC DNA]</scope>
    <source>
        <strain evidence="2">JCM 4594</strain>
    </source>
</reference>
<dbReference type="Pfam" id="PF07103">
    <property type="entry name" value="DUF1365"/>
    <property type="match status" value="1"/>
</dbReference>
<dbReference type="Proteomes" id="UP000600946">
    <property type="component" value="Unassembled WGS sequence"/>
</dbReference>
<proteinExistence type="predicted"/>
<dbReference type="InterPro" id="IPR010775">
    <property type="entry name" value="DUF1365"/>
</dbReference>
<sequence length="262" mass="29252">MTAPALDPTPGPAHAPEAPAPAAPALYECVVSHARTVPLRHSFRHRTYLWLVDLDELPVLPRPLRPLARFDARDHFGGTEPSLRGGLDRFLAAHGTRLDGGRVLMLGHARVLGHVFNPLTLYWCYGPEGELRAVVAEVHNTYGERHCYVMRTDEQGAASVAKEFYVSPFFPVDGAYRMRLPEPGARLELSVQLRRGDERPFTATVRGVRTRATPGRLLAAALRHPWSTAAVSAGIRRHGLWLFLRRLPVHPRPRHCLQEGMK</sequence>
<accession>A0ABQ2ZI46</accession>
<gene>
    <name evidence="1" type="ORF">GCM10010326_05800</name>
</gene>
<dbReference type="GeneID" id="96288604"/>
<protein>
    <submittedName>
        <fullName evidence="1">DUF1365 domain-containing protein</fullName>
    </submittedName>
</protein>
<evidence type="ECO:0000313" key="2">
    <source>
        <dbReference type="Proteomes" id="UP000600946"/>
    </source>
</evidence>
<dbReference type="EMBL" id="BMUU01000001">
    <property type="protein sequence ID" value="GGY16600.1"/>
    <property type="molecule type" value="Genomic_DNA"/>
</dbReference>
<dbReference type="PANTHER" id="PTHR33973:SF4">
    <property type="entry name" value="OS07G0153300 PROTEIN"/>
    <property type="match status" value="1"/>
</dbReference>